<dbReference type="EMBL" id="QJSU01000012">
    <property type="protein sequence ID" value="PYE36577.1"/>
    <property type="molecule type" value="Genomic_DNA"/>
</dbReference>
<evidence type="ECO:0000313" key="1">
    <source>
        <dbReference type="EMBL" id="PYE36577.1"/>
    </source>
</evidence>
<comment type="caution">
    <text evidence="1">The sequence shown here is derived from an EMBL/GenBank/DDBJ whole genome shotgun (WGS) entry which is preliminary data.</text>
</comment>
<accession>A0A2V4U8V0</accession>
<reference evidence="1 2" key="1">
    <citation type="submission" date="2018-06" db="EMBL/GenBank/DDBJ databases">
        <title>Genomic Encyclopedia of Type Strains, Phase III (KMG-III): the genomes of soil and plant-associated and newly described type strains.</title>
        <authorList>
            <person name="Whitman W."/>
        </authorList>
    </citation>
    <scope>NUCLEOTIDE SEQUENCE [LARGE SCALE GENOMIC DNA]</scope>
    <source>
        <strain evidence="1 2">CECT 5889</strain>
    </source>
</reference>
<keyword evidence="2" id="KW-1185">Reference proteome</keyword>
<dbReference type="Proteomes" id="UP000247746">
    <property type="component" value="Unassembled WGS sequence"/>
</dbReference>
<dbReference type="AlphaFoldDB" id="A0A2V4U8V0"/>
<sequence>MGHLSPECSFKYDNHFATLTATYALSKADITLPDQTLYNITGFTNKNLKENNLTVRPALISFG</sequence>
<protein>
    <submittedName>
        <fullName evidence="1">Uncharacterized protein</fullName>
    </submittedName>
</protein>
<evidence type="ECO:0000313" key="2">
    <source>
        <dbReference type="Proteomes" id="UP000247746"/>
    </source>
</evidence>
<proteinExistence type="predicted"/>
<gene>
    <name evidence="1" type="ORF">DFP82_11223</name>
</gene>
<organism evidence="1 2">
    <name type="scientific">Psychrobacter fozii</name>
    <dbReference type="NCBI Taxonomy" id="198480"/>
    <lineage>
        <taxon>Bacteria</taxon>
        <taxon>Pseudomonadati</taxon>
        <taxon>Pseudomonadota</taxon>
        <taxon>Gammaproteobacteria</taxon>
        <taxon>Moraxellales</taxon>
        <taxon>Moraxellaceae</taxon>
        <taxon>Psychrobacter</taxon>
    </lineage>
</organism>
<name>A0A2V4U8V0_9GAMM</name>